<dbReference type="Pfam" id="PF01074">
    <property type="entry name" value="Glyco_hydro_38N"/>
    <property type="match status" value="1"/>
</dbReference>
<dbReference type="OrthoDB" id="9764050at2"/>
<dbReference type="PANTHER" id="PTHR46017">
    <property type="entry name" value="ALPHA-MANNOSIDASE 2C1"/>
    <property type="match status" value="1"/>
</dbReference>
<dbReference type="Gene3D" id="1.20.1270.50">
    <property type="entry name" value="Glycoside hydrolase family 38, central domain"/>
    <property type="match status" value="1"/>
</dbReference>
<comment type="similarity">
    <text evidence="1">Belongs to the glycosyl hydrolase 38 family.</text>
</comment>
<evidence type="ECO:0000256" key="2">
    <source>
        <dbReference type="ARBA" id="ARBA00022723"/>
    </source>
</evidence>
<evidence type="ECO:0000313" key="7">
    <source>
        <dbReference type="EMBL" id="ABX32192.1"/>
    </source>
</evidence>
<keyword evidence="8" id="KW-1185">Reference proteome</keyword>
<dbReference type="CDD" id="cd10790">
    <property type="entry name" value="GH38N_AMII_1"/>
    <property type="match status" value="1"/>
</dbReference>
<dbReference type="AlphaFoldDB" id="A9BIM9"/>
<evidence type="ECO:0000256" key="5">
    <source>
        <dbReference type="SAM" id="Coils"/>
    </source>
</evidence>
<keyword evidence="4" id="KW-0326">Glycosidase</keyword>
<keyword evidence="5" id="KW-0175">Coiled coil</keyword>
<evidence type="ECO:0000259" key="6">
    <source>
        <dbReference type="SMART" id="SM00872"/>
    </source>
</evidence>
<dbReference type="SUPFAM" id="SSF74650">
    <property type="entry name" value="Galactose mutarotase-like"/>
    <property type="match status" value="1"/>
</dbReference>
<dbReference type="CAZy" id="GH38">
    <property type="family name" value="Glycoside Hydrolase Family 38"/>
</dbReference>
<keyword evidence="2" id="KW-0479">Metal-binding</keyword>
<organism evidence="7 8">
    <name type="scientific">Petrotoga mobilis (strain DSM 10674 / SJ95)</name>
    <dbReference type="NCBI Taxonomy" id="403833"/>
    <lineage>
        <taxon>Bacteria</taxon>
        <taxon>Thermotogati</taxon>
        <taxon>Thermotogota</taxon>
        <taxon>Thermotogae</taxon>
        <taxon>Petrotogales</taxon>
        <taxon>Petrotogaceae</taxon>
        <taxon>Petrotoga</taxon>
    </lineage>
</organism>
<dbReference type="GO" id="GO:0006013">
    <property type="term" value="P:mannose metabolic process"/>
    <property type="evidence" value="ECO:0007669"/>
    <property type="project" value="InterPro"/>
</dbReference>
<dbReference type="InterPro" id="IPR011330">
    <property type="entry name" value="Glyco_hydro/deAcase_b/a-brl"/>
</dbReference>
<dbReference type="InterPro" id="IPR037094">
    <property type="entry name" value="Glyco_hydro_38_cen_sf"/>
</dbReference>
<evidence type="ECO:0000256" key="4">
    <source>
        <dbReference type="ARBA" id="ARBA00023295"/>
    </source>
</evidence>
<evidence type="ECO:0000313" key="8">
    <source>
        <dbReference type="Proteomes" id="UP000000789"/>
    </source>
</evidence>
<proteinExistence type="inferred from homology"/>
<keyword evidence="3 7" id="KW-0378">Hydrolase</keyword>
<dbReference type="GO" id="GO:0046872">
    <property type="term" value="F:metal ion binding"/>
    <property type="evidence" value="ECO:0007669"/>
    <property type="project" value="UniProtKB-KW"/>
</dbReference>
<evidence type="ECO:0000256" key="1">
    <source>
        <dbReference type="ARBA" id="ARBA00009792"/>
    </source>
</evidence>
<dbReference type="GO" id="GO:0030246">
    <property type="term" value="F:carbohydrate binding"/>
    <property type="evidence" value="ECO:0007669"/>
    <property type="project" value="InterPro"/>
</dbReference>
<name>A9BIM9_PETMO</name>
<dbReference type="PANTHER" id="PTHR46017:SF2">
    <property type="entry name" value="MANNOSYLGLYCERATE HYDROLASE"/>
    <property type="match status" value="1"/>
</dbReference>
<feature type="coiled-coil region" evidence="5">
    <location>
        <begin position="807"/>
        <end position="834"/>
    </location>
</feature>
<dbReference type="GO" id="GO:0009313">
    <property type="term" value="P:oligosaccharide catabolic process"/>
    <property type="evidence" value="ECO:0007669"/>
    <property type="project" value="TreeGrafter"/>
</dbReference>
<dbReference type="HOGENOM" id="CLU_322590_0_0_0"/>
<dbReference type="SMART" id="SM00872">
    <property type="entry name" value="Alpha-mann_mid"/>
    <property type="match status" value="1"/>
</dbReference>
<dbReference type="SUPFAM" id="SSF88713">
    <property type="entry name" value="Glycoside hydrolase/deacetylase"/>
    <property type="match status" value="1"/>
</dbReference>
<gene>
    <name evidence="7" type="ordered locus">Pmob_1489</name>
</gene>
<sequence>MYYIISHTHWDREWFAPTDATKKMLPSLFQKLFQLIDNNPEYKFVLDGQMLLVKDYLSNFQGEERKKAEDELKKYSKNIAFGPYYGQIDWRVSEESSIRNIILGNQEAKKFGNIMKIGWLLDNFGFLSQVAQINSQCEIESCFLWRGLKMKFPKIGFTWSSPDGSKIHGIYLLDSYRNIMRLKDYPEVMEKRLELEINKLKKYSKTNYLPLLNGYDLDPVPEDPTDGELKTVFPDEFIKEYFNQEDPSLIGEYVGELMDGSIVSVFPGSLSTRQYLKIMNWHSEYILSKVLEPLIAIVDNSEYDKEIQKAWEYLVMNLVHDSIGGVGVDQIHEDMEERYNKIKEIFESTLNKVLDKVDQVLPLGYTCLNLNPQELPVLFENKETLYRFSAPSGILSKVDLKKYKVRYWEKPINSFHWENKHFKAIVENGKLHIKKENKDYLIKPVLVEDKGDEYSSAFDKELNLTFSGMRLKARSDNYSKIALDFTSKEVDFTLSLTFSELPYINIEIESLGKGSDYGLLLSLIGGGDINAGAPFDSVKRPYEIKYEEPEEEMKKFLVAAREIAFNNVFPMKDYVGLEKDDYFAAFMAKGIYSYTTHSTTSLTPSGAFSSKKAVSLILLRSVSWLSLENVKGRIGDAGPVMYTPGAEVKRKMKIETAFCISPKNDFLKYKNSFINPPLLFYKHINNSSLENQARVVHKFYSSVDENIEFVNMKPSIDKEGMTLRFFNPTHKKKEIRLPQKAIKTDLLENELEEFDGTIKPKEILTLKIPKLSLNTFSDDQGSKVNIVYPKFTWDISEDLSKPDISIINKMEREVRDLKEQIKDVDKKIKETQGISRYELHFEKYKLMRKALELELSSLYNRSKIERVDSSKIEHIIVKLNDVRIKRRGIEFLLATLK</sequence>
<dbReference type="Gene3D" id="3.20.110.10">
    <property type="entry name" value="Glycoside hydrolase 38, N terminal domain"/>
    <property type="match status" value="1"/>
</dbReference>
<dbReference type="Pfam" id="PF09261">
    <property type="entry name" value="Alpha-mann_mid"/>
    <property type="match status" value="1"/>
</dbReference>
<dbReference type="RefSeq" id="WP_012209291.1">
    <property type="nucleotide sequence ID" value="NC_010003.1"/>
</dbReference>
<evidence type="ECO:0000256" key="3">
    <source>
        <dbReference type="ARBA" id="ARBA00022801"/>
    </source>
</evidence>
<dbReference type="EMBL" id="CP000879">
    <property type="protein sequence ID" value="ABX32192.1"/>
    <property type="molecule type" value="Genomic_DNA"/>
</dbReference>
<dbReference type="InterPro" id="IPR028995">
    <property type="entry name" value="Glyco_hydro_57/38_cen_sf"/>
</dbReference>
<dbReference type="InterPro" id="IPR015341">
    <property type="entry name" value="Glyco_hydro_38_cen"/>
</dbReference>
<protein>
    <submittedName>
        <fullName evidence="7">Glycoside hydrolase family 38</fullName>
    </submittedName>
</protein>
<dbReference type="Proteomes" id="UP000000789">
    <property type="component" value="Chromosome"/>
</dbReference>
<dbReference type="SUPFAM" id="SSF88688">
    <property type="entry name" value="Families 57/38 glycoside transferase middle domain"/>
    <property type="match status" value="1"/>
</dbReference>
<dbReference type="KEGG" id="pmo:Pmob_1489"/>
<dbReference type="InterPro" id="IPR011013">
    <property type="entry name" value="Gal_mutarotase_sf_dom"/>
</dbReference>
<dbReference type="InterPro" id="IPR041147">
    <property type="entry name" value="GH38_C"/>
</dbReference>
<accession>A9BIM9</accession>
<dbReference type="InterPro" id="IPR027291">
    <property type="entry name" value="Glyco_hydro_38_N_sf"/>
</dbReference>
<dbReference type="InterPro" id="IPR000602">
    <property type="entry name" value="Glyco_hydro_38_N"/>
</dbReference>
<dbReference type="GO" id="GO:0004559">
    <property type="term" value="F:alpha-mannosidase activity"/>
    <property type="evidence" value="ECO:0007669"/>
    <property type="project" value="InterPro"/>
</dbReference>
<dbReference type="Gene3D" id="2.70.98.30">
    <property type="entry name" value="Golgi alpha-mannosidase II, domain 4"/>
    <property type="match status" value="1"/>
</dbReference>
<reference evidence="7" key="1">
    <citation type="submission" date="2007-11" db="EMBL/GenBank/DDBJ databases">
        <title>Complete sequence of Petroga mobilis SJ95.</title>
        <authorList>
            <consortium name="US DOE Joint Genome Institute"/>
            <person name="Copeland A."/>
            <person name="Lucas S."/>
            <person name="Lapidus A."/>
            <person name="Barry K."/>
            <person name="Glavina del Rio T."/>
            <person name="Dalin E."/>
            <person name="Tice H."/>
            <person name="Pitluck S."/>
            <person name="Meincke L."/>
            <person name="Brettin T."/>
            <person name="Bruce D."/>
            <person name="Detter J.C."/>
            <person name="Han C."/>
            <person name="Kuske C.R."/>
            <person name="Schmutz J."/>
            <person name="Larimer F."/>
            <person name="Land M."/>
            <person name="Hauser L."/>
            <person name="Kyrpides N."/>
            <person name="Mikhailova N."/>
            <person name="Noll K."/>
            <person name="Richardson P."/>
        </authorList>
    </citation>
    <scope>NUCLEOTIDE SEQUENCE [LARGE SCALE GENOMIC DNA]</scope>
    <source>
        <strain evidence="7">SJ95</strain>
    </source>
</reference>
<feature type="domain" description="Glycoside hydrolase family 38 central" evidence="6">
    <location>
        <begin position="269"/>
        <end position="339"/>
    </location>
</feature>
<dbReference type="eggNOG" id="COG0383">
    <property type="taxonomic scope" value="Bacteria"/>
</dbReference>
<dbReference type="Gene3D" id="2.60.40.2220">
    <property type="match status" value="1"/>
</dbReference>
<dbReference type="STRING" id="403833.Pmob_1489"/>
<dbReference type="Pfam" id="PF17677">
    <property type="entry name" value="Glyco_hydro38C2"/>
    <property type="match status" value="1"/>
</dbReference>